<evidence type="ECO:0000256" key="1">
    <source>
        <dbReference type="SAM" id="Coils"/>
    </source>
</evidence>
<dbReference type="AlphaFoldDB" id="A0A0F9PQG1"/>
<protein>
    <submittedName>
        <fullName evidence="3">Uncharacterized protein</fullName>
    </submittedName>
</protein>
<feature type="coiled-coil region" evidence="1">
    <location>
        <begin position="60"/>
        <end position="97"/>
    </location>
</feature>
<reference evidence="3" key="1">
    <citation type="journal article" date="2015" name="Nature">
        <title>Complex archaea that bridge the gap between prokaryotes and eukaryotes.</title>
        <authorList>
            <person name="Spang A."/>
            <person name="Saw J.H."/>
            <person name="Jorgensen S.L."/>
            <person name="Zaremba-Niedzwiedzka K."/>
            <person name="Martijn J."/>
            <person name="Lind A.E."/>
            <person name="van Eijk R."/>
            <person name="Schleper C."/>
            <person name="Guy L."/>
            <person name="Ettema T.J."/>
        </authorList>
    </citation>
    <scope>NUCLEOTIDE SEQUENCE</scope>
</reference>
<evidence type="ECO:0000256" key="2">
    <source>
        <dbReference type="SAM" id="MobiDB-lite"/>
    </source>
</evidence>
<comment type="caution">
    <text evidence="3">The sequence shown here is derived from an EMBL/GenBank/DDBJ whole genome shotgun (WGS) entry which is preliminary data.</text>
</comment>
<name>A0A0F9PQG1_9ZZZZ</name>
<organism evidence="3">
    <name type="scientific">marine sediment metagenome</name>
    <dbReference type="NCBI Taxonomy" id="412755"/>
    <lineage>
        <taxon>unclassified sequences</taxon>
        <taxon>metagenomes</taxon>
        <taxon>ecological metagenomes</taxon>
    </lineage>
</organism>
<gene>
    <name evidence="3" type="ORF">LCGC14_0813660</name>
</gene>
<dbReference type="EMBL" id="LAZR01002252">
    <property type="protein sequence ID" value="KKN32449.1"/>
    <property type="molecule type" value="Genomic_DNA"/>
</dbReference>
<sequence>MLSPERFDRPLRHDERGHTITFYTTRENDMAKRGPKTELENERLALNRNEIEAINARVRLEAARGRVKLLTLEIKTLKEVENLRRQAIEILETAEARGEAITAEDLKQPTPGDLEPVEG</sequence>
<feature type="region of interest" description="Disordered" evidence="2">
    <location>
        <begin position="98"/>
        <end position="119"/>
    </location>
</feature>
<accession>A0A0F9PQG1</accession>
<keyword evidence="1" id="KW-0175">Coiled coil</keyword>
<proteinExistence type="predicted"/>
<evidence type="ECO:0000313" key="3">
    <source>
        <dbReference type="EMBL" id="KKN32449.1"/>
    </source>
</evidence>